<proteinExistence type="inferred from homology"/>
<dbReference type="RefSeq" id="XP_004338815.1">
    <property type="nucleotide sequence ID" value="XM_004338767.1"/>
</dbReference>
<evidence type="ECO:0000256" key="5">
    <source>
        <dbReference type="ARBA" id="ARBA00022692"/>
    </source>
</evidence>
<dbReference type="GO" id="GO:0015232">
    <property type="term" value="F:heme transmembrane transporter activity"/>
    <property type="evidence" value="ECO:0007669"/>
    <property type="project" value="InterPro"/>
</dbReference>
<dbReference type="GO" id="GO:0005765">
    <property type="term" value="C:lysosomal membrane"/>
    <property type="evidence" value="ECO:0007669"/>
    <property type="project" value="UniProtKB-SubCell"/>
</dbReference>
<evidence type="ECO:0000256" key="10">
    <source>
        <dbReference type="SAM" id="MobiDB-lite"/>
    </source>
</evidence>
<dbReference type="PANTHER" id="PTHR31525:SF1">
    <property type="entry name" value="HEME TRANSPORTER HRG1"/>
    <property type="match status" value="1"/>
</dbReference>
<evidence type="ECO:0000256" key="4">
    <source>
        <dbReference type="ARBA" id="ARBA00022448"/>
    </source>
</evidence>
<dbReference type="TCDB" id="2.A.110.1.6">
    <property type="family name" value="the heme transporter, heme-responsive gene protein (hrg) family"/>
</dbReference>
<dbReference type="VEuPathDB" id="AmoebaDB:ACA1_383130"/>
<dbReference type="KEGG" id="acan:ACA1_383130"/>
<keyword evidence="13" id="KW-1185">Reference proteome</keyword>
<sequence length="196" mass="21922">MHWETTKGILKIVWPAVGVLAGLSAGACFLYLRAWETAGFALASGVYAMLLMAFTIKDYRTLKAIRRCEEQPYDEADFLYDEGEEETVSSTTGGMPTERDRRGRVPSDSQRHSRRGHLVAEKPESVGWWVFRWLCFVAAAAGASVGIGGIITYALLAQGNHESLNSTSHWLTIVWSFMIFKWSSGLFLAARRLLIR</sequence>
<dbReference type="InterPro" id="IPR026218">
    <property type="entry name" value="HRG"/>
</dbReference>
<dbReference type="GO" id="GO:0005886">
    <property type="term" value="C:plasma membrane"/>
    <property type="evidence" value="ECO:0007669"/>
    <property type="project" value="TreeGrafter"/>
</dbReference>
<dbReference type="GeneID" id="14917521"/>
<organism evidence="12 13">
    <name type="scientific">Acanthamoeba castellanii (strain ATCC 30010 / Neff)</name>
    <dbReference type="NCBI Taxonomy" id="1257118"/>
    <lineage>
        <taxon>Eukaryota</taxon>
        <taxon>Amoebozoa</taxon>
        <taxon>Discosea</taxon>
        <taxon>Longamoebia</taxon>
        <taxon>Centramoebida</taxon>
        <taxon>Acanthamoebidae</taxon>
        <taxon>Acanthamoeba</taxon>
    </lineage>
</organism>
<dbReference type="Proteomes" id="UP000011083">
    <property type="component" value="Unassembled WGS sequence"/>
</dbReference>
<evidence type="ECO:0000256" key="2">
    <source>
        <dbReference type="ARBA" id="ARBA00004337"/>
    </source>
</evidence>
<evidence type="ECO:0000313" key="12">
    <source>
        <dbReference type="EMBL" id="ELR16802.1"/>
    </source>
</evidence>
<dbReference type="GO" id="GO:0010008">
    <property type="term" value="C:endosome membrane"/>
    <property type="evidence" value="ECO:0007669"/>
    <property type="project" value="UniProtKB-SubCell"/>
</dbReference>
<gene>
    <name evidence="12" type="ORF">ACA1_383130</name>
</gene>
<keyword evidence="5 11" id="KW-0812">Transmembrane</keyword>
<feature type="transmembrane region" description="Helical" evidence="11">
    <location>
        <begin position="38"/>
        <end position="56"/>
    </location>
</feature>
<dbReference type="GO" id="GO:0020037">
    <property type="term" value="F:heme binding"/>
    <property type="evidence" value="ECO:0007669"/>
    <property type="project" value="TreeGrafter"/>
</dbReference>
<dbReference type="PANTHER" id="PTHR31525">
    <property type="entry name" value="HEME TRANSPORTER HRG1"/>
    <property type="match status" value="1"/>
</dbReference>
<keyword evidence="6" id="KW-0967">Endosome</keyword>
<feature type="transmembrane region" description="Helical" evidence="11">
    <location>
        <begin position="130"/>
        <end position="156"/>
    </location>
</feature>
<evidence type="ECO:0000256" key="6">
    <source>
        <dbReference type="ARBA" id="ARBA00022753"/>
    </source>
</evidence>
<dbReference type="PROSITE" id="PS51257">
    <property type="entry name" value="PROKAR_LIPOPROTEIN"/>
    <property type="match status" value="1"/>
</dbReference>
<evidence type="ECO:0000256" key="11">
    <source>
        <dbReference type="SAM" id="Phobius"/>
    </source>
</evidence>
<feature type="transmembrane region" description="Helical" evidence="11">
    <location>
        <begin position="12"/>
        <end position="32"/>
    </location>
</feature>
<dbReference type="EMBL" id="KB007982">
    <property type="protein sequence ID" value="ELR16802.1"/>
    <property type="molecule type" value="Genomic_DNA"/>
</dbReference>
<accession>L8GV39</accession>
<feature type="compositionally biased region" description="Basic and acidic residues" evidence="10">
    <location>
        <begin position="97"/>
        <end position="111"/>
    </location>
</feature>
<keyword evidence="9" id="KW-0458">Lysosome</keyword>
<evidence type="ECO:0000256" key="7">
    <source>
        <dbReference type="ARBA" id="ARBA00022989"/>
    </source>
</evidence>
<dbReference type="AlphaFoldDB" id="L8GV39"/>
<reference evidence="12 13" key="1">
    <citation type="journal article" date="2013" name="Genome Biol.">
        <title>Genome of Acanthamoeba castellanii highlights extensive lateral gene transfer and early evolution of tyrosine kinase signaling.</title>
        <authorList>
            <person name="Clarke M."/>
            <person name="Lohan A.J."/>
            <person name="Liu B."/>
            <person name="Lagkouvardos I."/>
            <person name="Roy S."/>
            <person name="Zafar N."/>
            <person name="Bertelli C."/>
            <person name="Schilde C."/>
            <person name="Kianianmomeni A."/>
            <person name="Burglin T.R."/>
            <person name="Frech C."/>
            <person name="Turcotte B."/>
            <person name="Kopec K.O."/>
            <person name="Synnott J.M."/>
            <person name="Choo C."/>
            <person name="Paponov I."/>
            <person name="Finkler A."/>
            <person name="Soon Heng Tan C."/>
            <person name="Hutchins A.P."/>
            <person name="Weinmeier T."/>
            <person name="Rattei T."/>
            <person name="Chu J.S."/>
            <person name="Gimenez G."/>
            <person name="Irimia M."/>
            <person name="Rigden D.J."/>
            <person name="Fitzpatrick D.A."/>
            <person name="Lorenzo-Morales J."/>
            <person name="Bateman A."/>
            <person name="Chiu C.H."/>
            <person name="Tang P."/>
            <person name="Hegemann P."/>
            <person name="Fromm H."/>
            <person name="Raoult D."/>
            <person name="Greub G."/>
            <person name="Miranda-Saavedra D."/>
            <person name="Chen N."/>
            <person name="Nash P."/>
            <person name="Ginger M.L."/>
            <person name="Horn M."/>
            <person name="Schaap P."/>
            <person name="Caler L."/>
            <person name="Loftus B."/>
        </authorList>
    </citation>
    <scope>NUCLEOTIDE SEQUENCE [LARGE SCALE GENOMIC DNA]</scope>
    <source>
        <strain evidence="12 13">Neff</strain>
    </source>
</reference>
<evidence type="ECO:0000256" key="1">
    <source>
        <dbReference type="ARBA" id="ARBA00004155"/>
    </source>
</evidence>
<evidence type="ECO:0000256" key="3">
    <source>
        <dbReference type="ARBA" id="ARBA00006203"/>
    </source>
</evidence>
<evidence type="ECO:0000256" key="9">
    <source>
        <dbReference type="ARBA" id="ARBA00023228"/>
    </source>
</evidence>
<comment type="subcellular location">
    <subcellularLocation>
        <location evidence="2">Endosome membrane</location>
        <topology evidence="2">Multi-pass membrane protein</topology>
    </subcellularLocation>
    <subcellularLocation>
        <location evidence="1">Lysosome membrane</location>
        <topology evidence="1">Multi-pass membrane protein</topology>
    </subcellularLocation>
</comment>
<feature type="transmembrane region" description="Helical" evidence="11">
    <location>
        <begin position="168"/>
        <end position="190"/>
    </location>
</feature>
<keyword evidence="8 11" id="KW-0472">Membrane</keyword>
<keyword evidence="4" id="KW-0813">Transport</keyword>
<keyword evidence="7 11" id="KW-1133">Transmembrane helix</keyword>
<feature type="region of interest" description="Disordered" evidence="10">
    <location>
        <begin position="82"/>
        <end position="116"/>
    </location>
</feature>
<name>L8GV39_ACACF</name>
<evidence type="ECO:0000313" key="13">
    <source>
        <dbReference type="Proteomes" id="UP000011083"/>
    </source>
</evidence>
<protein>
    <submittedName>
        <fullName evidence="12">Uncharacterized protein</fullName>
    </submittedName>
</protein>
<evidence type="ECO:0000256" key="8">
    <source>
        <dbReference type="ARBA" id="ARBA00023136"/>
    </source>
</evidence>
<comment type="similarity">
    <text evidence="3">Belongs to the HRG family.</text>
</comment>